<keyword evidence="3" id="KW-0808">Transferase</keyword>
<dbReference type="Proteomes" id="UP000298390">
    <property type="component" value="Unassembled WGS sequence"/>
</dbReference>
<evidence type="ECO:0000256" key="5">
    <source>
        <dbReference type="ARBA" id="ARBA00022786"/>
    </source>
</evidence>
<feature type="transmembrane region" description="Helical" evidence="9">
    <location>
        <begin position="286"/>
        <end position="304"/>
    </location>
</feature>
<feature type="active site" description="Glycyl thioester intermediate" evidence="8">
    <location>
        <position position="116"/>
    </location>
</feature>
<dbReference type="SMART" id="SM00212">
    <property type="entry name" value="UBCc"/>
    <property type="match status" value="1"/>
</dbReference>
<feature type="transmembrane region" description="Helical" evidence="9">
    <location>
        <begin position="185"/>
        <end position="207"/>
    </location>
</feature>
<keyword evidence="5" id="KW-0833">Ubl conjugation pathway</keyword>
<evidence type="ECO:0000256" key="7">
    <source>
        <dbReference type="ARBA" id="ARBA00023136"/>
    </source>
</evidence>
<dbReference type="SUPFAM" id="SSF54495">
    <property type="entry name" value="UBC-like"/>
    <property type="match status" value="1"/>
</dbReference>
<dbReference type="Pfam" id="PF01184">
    <property type="entry name" value="Gpr1_Fun34_YaaH"/>
    <property type="match status" value="1"/>
</dbReference>
<protein>
    <recommendedName>
        <fullName evidence="10">UBC core domain-containing protein</fullName>
    </recommendedName>
</protein>
<proteinExistence type="inferred from homology"/>
<evidence type="ECO:0000256" key="9">
    <source>
        <dbReference type="SAM" id="Phobius"/>
    </source>
</evidence>
<evidence type="ECO:0000256" key="8">
    <source>
        <dbReference type="PROSITE-ProRule" id="PRU10133"/>
    </source>
</evidence>
<dbReference type="STRING" id="34475.A0A4Y9XQZ1"/>
<keyword evidence="4 9" id="KW-0812">Transmembrane</keyword>
<name>A0A4Y9XQZ1_9APHY</name>
<dbReference type="InterPro" id="IPR050113">
    <property type="entry name" value="Ub_conjugating_enzyme"/>
</dbReference>
<feature type="transmembrane region" description="Helical" evidence="9">
    <location>
        <begin position="219"/>
        <end position="238"/>
    </location>
</feature>
<accession>A0A4Y9XQZ1</accession>
<organism evidence="11 12">
    <name type="scientific">Rhodofomes roseus</name>
    <dbReference type="NCBI Taxonomy" id="34475"/>
    <lineage>
        <taxon>Eukaryota</taxon>
        <taxon>Fungi</taxon>
        <taxon>Dikarya</taxon>
        <taxon>Basidiomycota</taxon>
        <taxon>Agaricomycotina</taxon>
        <taxon>Agaricomycetes</taxon>
        <taxon>Polyporales</taxon>
        <taxon>Rhodofomes</taxon>
    </lineage>
</organism>
<dbReference type="AlphaFoldDB" id="A0A4Y9XQZ1"/>
<dbReference type="GO" id="GO:0016020">
    <property type="term" value="C:membrane"/>
    <property type="evidence" value="ECO:0007669"/>
    <property type="project" value="UniProtKB-SubCell"/>
</dbReference>
<dbReference type="CDD" id="cd23790">
    <property type="entry name" value="UBCc_UBE2A_2B"/>
    <property type="match status" value="1"/>
</dbReference>
<comment type="caution">
    <text evidence="11">The sequence shown here is derived from an EMBL/GenBank/DDBJ whole genome shotgun (WGS) entry which is preliminary data.</text>
</comment>
<feature type="transmembrane region" description="Helical" evidence="9">
    <location>
        <begin position="343"/>
        <end position="362"/>
    </location>
</feature>
<dbReference type="GO" id="GO:0016740">
    <property type="term" value="F:transferase activity"/>
    <property type="evidence" value="ECO:0007669"/>
    <property type="project" value="UniProtKB-KW"/>
</dbReference>
<feature type="domain" description="UBC core" evidence="10">
    <location>
        <begin position="32"/>
        <end position="178"/>
    </location>
</feature>
<dbReference type="EMBL" id="SEKV01000964">
    <property type="protein sequence ID" value="TFY52506.1"/>
    <property type="molecule type" value="Genomic_DNA"/>
</dbReference>
<dbReference type="InterPro" id="IPR000791">
    <property type="entry name" value="Gpr1/Fun34/SatP-like"/>
</dbReference>
<evidence type="ECO:0000256" key="6">
    <source>
        <dbReference type="ARBA" id="ARBA00022989"/>
    </source>
</evidence>
<keyword evidence="7 9" id="KW-0472">Membrane</keyword>
<feature type="transmembrane region" description="Helical" evidence="9">
    <location>
        <begin position="245"/>
        <end position="266"/>
    </location>
</feature>
<dbReference type="PROSITE" id="PS50127">
    <property type="entry name" value="UBC_2"/>
    <property type="match status" value="1"/>
</dbReference>
<dbReference type="PANTHER" id="PTHR24067">
    <property type="entry name" value="UBIQUITIN-CONJUGATING ENZYME E2"/>
    <property type="match status" value="1"/>
</dbReference>
<dbReference type="InterPro" id="IPR023313">
    <property type="entry name" value="UBQ-conjugating_AS"/>
</dbReference>
<evidence type="ECO:0000313" key="11">
    <source>
        <dbReference type="EMBL" id="TFY52506.1"/>
    </source>
</evidence>
<comment type="subcellular location">
    <subcellularLocation>
        <location evidence="1">Membrane</location>
        <topology evidence="1">Multi-pass membrane protein</topology>
    </subcellularLocation>
</comment>
<reference evidence="11 12" key="1">
    <citation type="submission" date="2019-01" db="EMBL/GenBank/DDBJ databases">
        <title>Genome sequencing of the rare red list fungi Fomitopsis rosea.</title>
        <authorList>
            <person name="Buettner E."/>
            <person name="Kellner H."/>
        </authorList>
    </citation>
    <scope>NUCLEOTIDE SEQUENCE [LARGE SCALE GENOMIC DNA]</scope>
    <source>
        <strain evidence="11 12">DSM 105464</strain>
    </source>
</reference>
<dbReference type="PROSITE" id="PS00183">
    <property type="entry name" value="UBC_1"/>
    <property type="match status" value="1"/>
</dbReference>
<sequence length="421" mass="46115">MVVGCVPRVARVACTPPSSLSYSYLLTTMSTNCRRRLIRDFKRLSTDPPGGISGSPCPDNIMLWNAVIFGPADTPFEDGTFKLLLTFDESYPNKPPTVKFLSRMFHPNVYANGELCLDILQNRWSPTYDVAAILTSIQSLLHDPNPNSPANAEAAQLYRENMKDITKIGVILDSTPRVQIFLRPIAAPAALGLAGFAGSTWITASYIAAWWGGPSSPTIFFPFVTLFGGLAQFLAGLQGFPARDVLVTVVHTMWGCFWMSAGLVWLLTACDVLPARTLADHSSEMASWMVVLMTFTWICAVGAFARDMILFGILLSLAIGCTLATGGWYAFGSGAYATVKAAAYFWMISALLATWRCAVYIWEENWGKSPMYPVFRTVREEAAPYMMPGLGEPGVKRGVPKPLDRRDLIHKGFTNGEAMAA</sequence>
<evidence type="ECO:0000259" key="10">
    <source>
        <dbReference type="PROSITE" id="PS50127"/>
    </source>
</evidence>
<evidence type="ECO:0000256" key="1">
    <source>
        <dbReference type="ARBA" id="ARBA00004141"/>
    </source>
</evidence>
<keyword evidence="6 9" id="KW-1133">Transmembrane helix</keyword>
<evidence type="ECO:0000256" key="2">
    <source>
        <dbReference type="ARBA" id="ARBA00005587"/>
    </source>
</evidence>
<evidence type="ECO:0000256" key="4">
    <source>
        <dbReference type="ARBA" id="ARBA00022692"/>
    </source>
</evidence>
<dbReference type="InterPro" id="IPR016135">
    <property type="entry name" value="UBQ-conjugating_enzyme/RWD"/>
</dbReference>
<gene>
    <name evidence="11" type="ORF">EVJ58_g9979</name>
</gene>
<evidence type="ECO:0000313" key="12">
    <source>
        <dbReference type="Proteomes" id="UP000298390"/>
    </source>
</evidence>
<feature type="transmembrane region" description="Helical" evidence="9">
    <location>
        <begin position="311"/>
        <end position="331"/>
    </location>
</feature>
<dbReference type="Gene3D" id="3.10.110.10">
    <property type="entry name" value="Ubiquitin Conjugating Enzyme"/>
    <property type="match status" value="1"/>
</dbReference>
<dbReference type="InterPro" id="IPR000608">
    <property type="entry name" value="UBC"/>
</dbReference>
<comment type="similarity">
    <text evidence="2">Belongs to the acetate uptake transporter (AceTr) (TC 2.A.96) family.</text>
</comment>
<evidence type="ECO:0000256" key="3">
    <source>
        <dbReference type="ARBA" id="ARBA00022679"/>
    </source>
</evidence>
<dbReference type="Pfam" id="PF00179">
    <property type="entry name" value="UQ_con"/>
    <property type="match status" value="1"/>
</dbReference>